<proteinExistence type="predicted"/>
<evidence type="ECO:0000313" key="5">
    <source>
        <dbReference type="Proteomes" id="UP000479190"/>
    </source>
</evidence>
<dbReference type="SUPFAM" id="SSF55154">
    <property type="entry name" value="CYTH-like phosphatases"/>
    <property type="match status" value="1"/>
</dbReference>
<dbReference type="SMART" id="SM01118">
    <property type="entry name" value="CYTH"/>
    <property type="match status" value="1"/>
</dbReference>
<dbReference type="PANTHER" id="PTHR21028:SF2">
    <property type="entry name" value="CYTH DOMAIN-CONTAINING PROTEIN"/>
    <property type="match status" value="1"/>
</dbReference>
<feature type="transmembrane region" description="Helical" evidence="2">
    <location>
        <begin position="231"/>
        <end position="254"/>
    </location>
</feature>
<evidence type="ECO:0000259" key="3">
    <source>
        <dbReference type="PROSITE" id="PS51707"/>
    </source>
</evidence>
<dbReference type="Pfam" id="PF01928">
    <property type="entry name" value="CYTH"/>
    <property type="match status" value="1"/>
</dbReference>
<keyword evidence="2" id="KW-0812">Transmembrane</keyword>
<dbReference type="EMBL" id="CADCXV010000749">
    <property type="protein sequence ID" value="CAB0034665.1"/>
    <property type="molecule type" value="Genomic_DNA"/>
</dbReference>
<dbReference type="PROSITE" id="PS51707">
    <property type="entry name" value="CYTH"/>
    <property type="match status" value="1"/>
</dbReference>
<dbReference type="PANTHER" id="PTHR21028">
    <property type="entry name" value="SI:CH211-156B7.4"/>
    <property type="match status" value="1"/>
</dbReference>
<feature type="transmembrane region" description="Helical" evidence="2">
    <location>
        <begin position="201"/>
        <end position="219"/>
    </location>
</feature>
<evidence type="ECO:0000256" key="1">
    <source>
        <dbReference type="SAM" id="MobiDB-lite"/>
    </source>
</evidence>
<dbReference type="InterPro" id="IPR008173">
    <property type="entry name" value="Adenylyl_cyclase_CyaB"/>
</dbReference>
<feature type="region of interest" description="Disordered" evidence="1">
    <location>
        <begin position="1"/>
        <end position="25"/>
    </location>
</feature>
<feature type="transmembrane region" description="Helical" evidence="2">
    <location>
        <begin position="275"/>
        <end position="297"/>
    </location>
</feature>
<feature type="region of interest" description="Disordered" evidence="1">
    <location>
        <begin position="461"/>
        <end position="493"/>
    </location>
</feature>
<organism evidence="4 5">
    <name type="scientific">Trichogramma brassicae</name>
    <dbReference type="NCBI Taxonomy" id="86971"/>
    <lineage>
        <taxon>Eukaryota</taxon>
        <taxon>Metazoa</taxon>
        <taxon>Ecdysozoa</taxon>
        <taxon>Arthropoda</taxon>
        <taxon>Hexapoda</taxon>
        <taxon>Insecta</taxon>
        <taxon>Pterygota</taxon>
        <taxon>Neoptera</taxon>
        <taxon>Endopterygota</taxon>
        <taxon>Hymenoptera</taxon>
        <taxon>Apocrita</taxon>
        <taxon>Proctotrupomorpha</taxon>
        <taxon>Chalcidoidea</taxon>
        <taxon>Trichogrammatidae</taxon>
        <taxon>Trichogramma</taxon>
    </lineage>
</organism>
<protein>
    <recommendedName>
        <fullName evidence="3">CYTH domain-containing protein</fullName>
    </recommendedName>
</protein>
<accession>A0A6H5IBC1</accession>
<keyword evidence="2" id="KW-1133">Transmembrane helix</keyword>
<feature type="domain" description="CYTH" evidence="3">
    <location>
        <begin position="601"/>
        <end position="775"/>
    </location>
</feature>
<evidence type="ECO:0000313" key="4">
    <source>
        <dbReference type="EMBL" id="CAB0034665.1"/>
    </source>
</evidence>
<dbReference type="GO" id="GO:0016462">
    <property type="term" value="F:pyrophosphatase activity"/>
    <property type="evidence" value="ECO:0007669"/>
    <property type="project" value="UniProtKB-ARBA"/>
</dbReference>
<keyword evidence="2" id="KW-0472">Membrane</keyword>
<feature type="compositionally biased region" description="Polar residues" evidence="1">
    <location>
        <begin position="1"/>
        <end position="14"/>
    </location>
</feature>
<feature type="compositionally biased region" description="Low complexity" evidence="1">
    <location>
        <begin position="15"/>
        <end position="25"/>
    </location>
</feature>
<dbReference type="InterPro" id="IPR023577">
    <property type="entry name" value="CYTH_domain"/>
</dbReference>
<keyword evidence="5" id="KW-1185">Reference proteome</keyword>
<feature type="compositionally biased region" description="Low complexity" evidence="1">
    <location>
        <begin position="480"/>
        <end position="493"/>
    </location>
</feature>
<dbReference type="InterPro" id="IPR033469">
    <property type="entry name" value="CYTH-like_dom_sf"/>
</dbReference>
<dbReference type="AlphaFoldDB" id="A0A6H5IBC1"/>
<gene>
    <name evidence="4" type="ORF">TBRA_LOCUS6563</name>
</gene>
<evidence type="ECO:0000256" key="2">
    <source>
        <dbReference type="SAM" id="Phobius"/>
    </source>
</evidence>
<feature type="compositionally biased region" description="Basic residues" evidence="1">
    <location>
        <begin position="468"/>
        <end position="479"/>
    </location>
</feature>
<dbReference type="Proteomes" id="UP000479190">
    <property type="component" value="Unassembled WGS sequence"/>
</dbReference>
<name>A0A6H5IBC1_9HYME</name>
<dbReference type="Gene3D" id="2.40.320.10">
    <property type="entry name" value="Hypothetical Protein Pfu-838710-001"/>
    <property type="match status" value="1"/>
</dbReference>
<dbReference type="OrthoDB" id="438440at2759"/>
<reference evidence="4 5" key="1">
    <citation type="submission" date="2020-02" db="EMBL/GenBank/DDBJ databases">
        <authorList>
            <person name="Ferguson B K."/>
        </authorList>
    </citation>
    <scope>NUCLEOTIDE SEQUENCE [LARGE SCALE GENOMIC DNA]</scope>
</reference>
<dbReference type="CDD" id="cd07890">
    <property type="entry name" value="CYTH-like_AC_IV-like"/>
    <property type="match status" value="1"/>
</dbReference>
<feature type="transmembrane region" description="Helical" evidence="2">
    <location>
        <begin position="317"/>
        <end position="335"/>
    </location>
</feature>
<sequence length="777" mass="87053">MIANFPKTNCTIGKQQQQQQHRWRQPQLSSLKCKNSLGNNSSSSSSLQQYSTYYYYIQQQKDTGARSGERLSLCGAAAAAAASTTVQYTTTTKTTSRSATATQAINQRATLLTSRMRMWSYTCARRLLGRPRSPAATSADAQKSGASLRTCSLLACECAYYSSASSLRVYTCNCKMPALKLFGRKWLAATDDLVYPGLFELFIRITWIILMSIACLRYYPETWKCRTGGDLVRVFLIGEMVILATTSILVVLIVNQSARGSIADTYARRYVQPLLTIKILLVPFEVTWNILGTIWIFSEEIECGAEHYTLGVVEALVLFDWVLIGLTILGLALIFDPLGSLGLKDKELEDSIEHHGKVSRIWLRRFKFFWWMRQDESASETFQHVAGLLSALFRGTDLVPSDVMAGCVLLRVRQKRETLELRRLNILALPKFTTGSPWNDNRGQSDIEAAGSVQGARDRLQNVPPLRPHAHGPQSRRRPSSIVGDVDSSSLSLPSSLRLRNSCTELPSMASDICYSVYPTGISTEPGEMAIPLTRSRDNCHFCRKRQHRDIRNITYTTDPNESNSSSSSSTSFCRDLMRGTLRALTRSETNACSSTSNMENRNIEIKFRVDDIEDVEKTIQQISDASVVIIPQKDIFFNIINGQEEGARLKLRQFKDGSGEMIYYIRPDIQGPKLSKYTKIDFDSKTCPSVREVFSKSNGILGTVSKVRHLYMIGQTRVHVDRVDGLGNFVEFEVVLKPDETIAKGEKIAAELMKKLGIQENSLVSGAYMDLILQKK</sequence>